<reference evidence="18" key="1">
    <citation type="submission" date="2025-08" db="UniProtKB">
        <authorList>
            <consortium name="Ensembl"/>
        </authorList>
    </citation>
    <scope>IDENTIFICATION</scope>
</reference>
<dbReference type="GO" id="GO:0045428">
    <property type="term" value="P:regulation of nitric oxide biosynthetic process"/>
    <property type="evidence" value="ECO:0007669"/>
    <property type="project" value="UniProtKB-ARBA"/>
</dbReference>
<protein>
    <recommendedName>
        <fullName evidence="11">Tyrosine-protein phosphatase non-receptor type substrate 1</fullName>
    </recommendedName>
    <alternativeName>
        <fullName evidence="13">Brain Ig-like molecule with tyrosine-based activation motifs</fullName>
    </alternativeName>
    <alternativeName>
        <fullName evidence="14">CD172 antigen-like family member A</fullName>
    </alternativeName>
    <alternativeName>
        <fullName evidence="12">Inhibitory receptor SHPS-1</fullName>
    </alternativeName>
    <alternativeName>
        <fullName evidence="15">Signal-regulatory protein alpha-1</fullName>
    </alternativeName>
</protein>
<keyword evidence="5 16" id="KW-1133">Transmembrane helix</keyword>
<dbReference type="SMART" id="SM00406">
    <property type="entry name" value="IGv"/>
    <property type="match status" value="1"/>
</dbReference>
<dbReference type="GO" id="GO:0016020">
    <property type="term" value="C:membrane"/>
    <property type="evidence" value="ECO:0007669"/>
    <property type="project" value="UniProtKB-SubCell"/>
</dbReference>
<dbReference type="PANTHER" id="PTHR19971">
    <property type="entry name" value="SIGNAL-REGULATORY PROTEIN BETA"/>
    <property type="match status" value="1"/>
</dbReference>
<keyword evidence="10" id="KW-0393">Immunoglobulin domain</keyword>
<keyword evidence="2 16" id="KW-0812">Transmembrane</keyword>
<keyword evidence="19" id="KW-1185">Reference proteome</keyword>
<proteinExistence type="predicted"/>
<organism evidence="18 19">
    <name type="scientific">Mus spicilegus</name>
    <name type="common">Mound-building mouse</name>
    <dbReference type="NCBI Taxonomy" id="10103"/>
    <lineage>
        <taxon>Eukaryota</taxon>
        <taxon>Metazoa</taxon>
        <taxon>Chordata</taxon>
        <taxon>Craniata</taxon>
        <taxon>Vertebrata</taxon>
        <taxon>Euteleostomi</taxon>
        <taxon>Mammalia</taxon>
        <taxon>Eutheria</taxon>
        <taxon>Euarchontoglires</taxon>
        <taxon>Glires</taxon>
        <taxon>Rodentia</taxon>
        <taxon>Myomorpha</taxon>
        <taxon>Muroidea</taxon>
        <taxon>Muridae</taxon>
        <taxon>Murinae</taxon>
        <taxon>Mus</taxon>
        <taxon>Mus</taxon>
    </lineage>
</organism>
<dbReference type="CDD" id="cd16085">
    <property type="entry name" value="IgC1_SIRP_domain_3"/>
    <property type="match status" value="1"/>
</dbReference>
<keyword evidence="4" id="KW-0677">Repeat</keyword>
<comment type="subcellular location">
    <subcellularLocation>
        <location evidence="1">Membrane</location>
        <topology evidence="1">Single-pass type I membrane protein</topology>
    </subcellularLocation>
</comment>
<dbReference type="GO" id="GO:0032680">
    <property type="term" value="P:regulation of tumor necrosis factor production"/>
    <property type="evidence" value="ECO:0007669"/>
    <property type="project" value="UniProtKB-ARBA"/>
</dbReference>
<evidence type="ECO:0000256" key="12">
    <source>
        <dbReference type="ARBA" id="ARBA00075252"/>
    </source>
</evidence>
<evidence type="ECO:0000313" key="18">
    <source>
        <dbReference type="Ensembl" id="ENSMSIP00000031909.1"/>
    </source>
</evidence>
<feature type="domain" description="Ig-like" evidence="17">
    <location>
        <begin position="4"/>
        <end position="93"/>
    </location>
</feature>
<feature type="domain" description="Ig-like" evidence="17">
    <location>
        <begin position="227"/>
        <end position="321"/>
    </location>
</feature>
<feature type="transmembrane region" description="Helical" evidence="16">
    <location>
        <begin position="345"/>
        <end position="366"/>
    </location>
</feature>
<keyword evidence="3" id="KW-0732">Signal</keyword>
<dbReference type="FunFam" id="2.60.40.10:FF:000295">
    <property type="entry name" value="Tyrosine-protein phosphatase non-receptor type substrate 1"/>
    <property type="match status" value="1"/>
</dbReference>
<keyword evidence="7 16" id="KW-0472">Membrane</keyword>
<keyword evidence="8" id="KW-1015">Disulfide bond</keyword>
<dbReference type="FunFam" id="2.60.40.10:FF:000454">
    <property type="entry name" value="Tyrosine-protein phosphatase non-receptor type substrate 1"/>
    <property type="match status" value="1"/>
</dbReference>
<evidence type="ECO:0000256" key="8">
    <source>
        <dbReference type="ARBA" id="ARBA00023157"/>
    </source>
</evidence>
<evidence type="ECO:0000256" key="9">
    <source>
        <dbReference type="ARBA" id="ARBA00023180"/>
    </source>
</evidence>
<dbReference type="Proteomes" id="UP000694415">
    <property type="component" value="Unplaced"/>
</dbReference>
<dbReference type="InterPro" id="IPR007110">
    <property type="entry name" value="Ig-like_dom"/>
</dbReference>
<evidence type="ECO:0000256" key="5">
    <source>
        <dbReference type="ARBA" id="ARBA00022989"/>
    </source>
</evidence>
<dbReference type="Gene3D" id="2.60.40.10">
    <property type="entry name" value="Immunoglobulins"/>
    <property type="match status" value="3"/>
</dbReference>
<evidence type="ECO:0000256" key="6">
    <source>
        <dbReference type="ARBA" id="ARBA00023036"/>
    </source>
</evidence>
<dbReference type="InterPro" id="IPR013106">
    <property type="entry name" value="Ig_V-set"/>
</dbReference>
<evidence type="ECO:0000256" key="3">
    <source>
        <dbReference type="ARBA" id="ARBA00022729"/>
    </source>
</evidence>
<dbReference type="SMART" id="SM00407">
    <property type="entry name" value="IGc1"/>
    <property type="match status" value="2"/>
</dbReference>
<evidence type="ECO:0000256" key="13">
    <source>
        <dbReference type="ARBA" id="ARBA00076461"/>
    </source>
</evidence>
<dbReference type="FunFam" id="2.60.40.10:FF:000490">
    <property type="entry name" value="Signal-regulatory protein beta 1"/>
    <property type="match status" value="1"/>
</dbReference>
<dbReference type="InterPro" id="IPR036179">
    <property type="entry name" value="Ig-like_dom_sf"/>
</dbReference>
<dbReference type="GeneTree" id="ENSGT00960000186656"/>
<dbReference type="InterPro" id="IPR003597">
    <property type="entry name" value="Ig_C1-set"/>
</dbReference>
<dbReference type="Pfam" id="PF07654">
    <property type="entry name" value="C1-set"/>
    <property type="match status" value="2"/>
</dbReference>
<dbReference type="GO" id="GO:0050765">
    <property type="term" value="P:negative regulation of phagocytosis"/>
    <property type="evidence" value="ECO:0007669"/>
    <property type="project" value="UniProtKB-ARBA"/>
</dbReference>
<evidence type="ECO:0000256" key="10">
    <source>
        <dbReference type="ARBA" id="ARBA00023319"/>
    </source>
</evidence>
<dbReference type="Pfam" id="PF07686">
    <property type="entry name" value="V-set"/>
    <property type="match status" value="1"/>
</dbReference>
<dbReference type="SMART" id="SM00409">
    <property type="entry name" value="IG"/>
    <property type="match status" value="2"/>
</dbReference>
<dbReference type="SUPFAM" id="SSF48726">
    <property type="entry name" value="Immunoglobulin"/>
    <property type="match status" value="3"/>
</dbReference>
<dbReference type="GO" id="GO:0019903">
    <property type="term" value="F:protein phosphatase binding"/>
    <property type="evidence" value="ECO:0007669"/>
    <property type="project" value="UniProtKB-ARBA"/>
</dbReference>
<evidence type="ECO:0000313" key="19">
    <source>
        <dbReference type="Proteomes" id="UP000694415"/>
    </source>
</evidence>
<dbReference type="PROSITE" id="PS50835">
    <property type="entry name" value="IG_LIKE"/>
    <property type="match status" value="3"/>
</dbReference>
<evidence type="ECO:0000256" key="15">
    <source>
        <dbReference type="ARBA" id="ARBA00080624"/>
    </source>
</evidence>
<name>A0A8C6I4T7_MUSSI</name>
<dbReference type="Ensembl" id="ENSMSIT00000040248.1">
    <property type="protein sequence ID" value="ENSMSIP00000031909.1"/>
    <property type="gene ID" value="ENSMSIG00000026707.1"/>
</dbReference>
<evidence type="ECO:0000256" key="1">
    <source>
        <dbReference type="ARBA" id="ARBA00004479"/>
    </source>
</evidence>
<feature type="domain" description="Ig-like" evidence="17">
    <location>
        <begin position="121"/>
        <end position="220"/>
    </location>
</feature>
<evidence type="ECO:0000256" key="16">
    <source>
        <dbReference type="SAM" id="Phobius"/>
    </source>
</evidence>
<evidence type="ECO:0000256" key="2">
    <source>
        <dbReference type="ARBA" id="ARBA00022692"/>
    </source>
</evidence>
<evidence type="ECO:0000256" key="4">
    <source>
        <dbReference type="ARBA" id="ARBA00022737"/>
    </source>
</evidence>
<evidence type="ECO:0000256" key="14">
    <source>
        <dbReference type="ARBA" id="ARBA00079421"/>
    </source>
</evidence>
<dbReference type="GO" id="GO:0017124">
    <property type="term" value="F:SH3 domain binding"/>
    <property type="evidence" value="ECO:0007669"/>
    <property type="project" value="UniProtKB-KW"/>
</dbReference>
<dbReference type="CDD" id="cd05772">
    <property type="entry name" value="IgC1_SIRP_domain_2"/>
    <property type="match status" value="1"/>
</dbReference>
<accession>A0A8C6I4T7</accession>
<sequence length="373" mass="41249">AAMKELKVIQPVKSFFVGAGGSATLNCTVTSLLPVGPIRWYKGVGQSRLLIYSFTGERFPRITNTSDATKRSNLDFSIRISNVTSADVGTYYCVKFQKGSSDFYTEIQSGDGTELSVFAKPSSPMVSGPAARAVPQQTVTFTCRSHGFFPRNLTLKWFKNGNEISHLETSVEPEETSVSYRVSSTVQVVLEPRDVRSQIICEVDHVTLDQAPLRGIAHISEFIQVPPTLEISQQPTMVWNVIIVTCQIQKFYPQRLQVTWLENGNISQREVPFTHIVNKDGTYNWISGLLVNISALEENMVVTCQVEHDGQAEVIETHTVVVTEHQRVKGTATKSELKTAGIAKIPVAVLLGSKILLLIAATVIYMRKKQNAS</sequence>
<dbReference type="InterPro" id="IPR013783">
    <property type="entry name" value="Ig-like_fold"/>
</dbReference>
<dbReference type="GO" id="GO:0097529">
    <property type="term" value="P:myeloid leukocyte migration"/>
    <property type="evidence" value="ECO:0007669"/>
    <property type="project" value="UniProtKB-ARBA"/>
</dbReference>
<dbReference type="GO" id="GO:0032675">
    <property type="term" value="P:regulation of interleukin-6 production"/>
    <property type="evidence" value="ECO:0007669"/>
    <property type="project" value="UniProtKB-ARBA"/>
</dbReference>
<reference evidence="18" key="2">
    <citation type="submission" date="2025-09" db="UniProtKB">
        <authorList>
            <consortium name="Ensembl"/>
        </authorList>
    </citation>
    <scope>IDENTIFICATION</scope>
</reference>
<dbReference type="InterPro" id="IPR051755">
    <property type="entry name" value="Ig-like_CS_Receptor"/>
</dbReference>
<keyword evidence="9" id="KW-0325">Glycoprotein</keyword>
<evidence type="ECO:0000256" key="7">
    <source>
        <dbReference type="ARBA" id="ARBA00023136"/>
    </source>
</evidence>
<dbReference type="InterPro" id="IPR003599">
    <property type="entry name" value="Ig_sub"/>
</dbReference>
<dbReference type="AlphaFoldDB" id="A0A8C6I4T7"/>
<keyword evidence="6" id="KW-0729">SH3-binding</keyword>
<evidence type="ECO:0000256" key="11">
    <source>
        <dbReference type="ARBA" id="ARBA00068108"/>
    </source>
</evidence>
<evidence type="ECO:0000259" key="17">
    <source>
        <dbReference type="PROSITE" id="PS50835"/>
    </source>
</evidence>